<feature type="compositionally biased region" description="Polar residues" evidence="1">
    <location>
        <begin position="76"/>
        <end position="87"/>
    </location>
</feature>
<proteinExistence type="predicted"/>
<dbReference type="EMBL" id="KN837184">
    <property type="protein sequence ID" value="KIJ35857.1"/>
    <property type="molecule type" value="Genomic_DNA"/>
</dbReference>
<dbReference type="HOGENOM" id="CLU_012886_6_0_1"/>
<feature type="region of interest" description="Disordered" evidence="1">
    <location>
        <begin position="45"/>
        <end position="90"/>
    </location>
</feature>
<reference evidence="2 3" key="1">
    <citation type="submission" date="2014-06" db="EMBL/GenBank/DDBJ databases">
        <title>Evolutionary Origins and Diversification of the Mycorrhizal Mutualists.</title>
        <authorList>
            <consortium name="DOE Joint Genome Institute"/>
            <consortium name="Mycorrhizal Genomics Consortium"/>
            <person name="Kohler A."/>
            <person name="Kuo A."/>
            <person name="Nagy L.G."/>
            <person name="Floudas D."/>
            <person name="Copeland A."/>
            <person name="Barry K.W."/>
            <person name="Cichocki N."/>
            <person name="Veneault-Fourrey C."/>
            <person name="LaButti K."/>
            <person name="Lindquist E.A."/>
            <person name="Lipzen A."/>
            <person name="Lundell T."/>
            <person name="Morin E."/>
            <person name="Murat C."/>
            <person name="Riley R."/>
            <person name="Ohm R."/>
            <person name="Sun H."/>
            <person name="Tunlid A."/>
            <person name="Henrissat B."/>
            <person name="Grigoriev I.V."/>
            <person name="Hibbett D.S."/>
            <person name="Martin F."/>
        </authorList>
    </citation>
    <scope>NUCLEOTIDE SEQUENCE [LARGE SCALE GENOMIC DNA]</scope>
    <source>
        <strain evidence="2 3">SS14</strain>
    </source>
</reference>
<protein>
    <submittedName>
        <fullName evidence="2">Uncharacterized protein</fullName>
    </submittedName>
</protein>
<evidence type="ECO:0000256" key="1">
    <source>
        <dbReference type="SAM" id="MobiDB-lite"/>
    </source>
</evidence>
<organism evidence="2 3">
    <name type="scientific">Sphaerobolus stellatus (strain SS14)</name>
    <dbReference type="NCBI Taxonomy" id="990650"/>
    <lineage>
        <taxon>Eukaryota</taxon>
        <taxon>Fungi</taxon>
        <taxon>Dikarya</taxon>
        <taxon>Basidiomycota</taxon>
        <taxon>Agaricomycotina</taxon>
        <taxon>Agaricomycetes</taxon>
        <taxon>Phallomycetidae</taxon>
        <taxon>Geastrales</taxon>
        <taxon>Sphaerobolaceae</taxon>
        <taxon>Sphaerobolus</taxon>
    </lineage>
</organism>
<name>A0A0C9V2J9_SPHS4</name>
<evidence type="ECO:0000313" key="3">
    <source>
        <dbReference type="Proteomes" id="UP000054279"/>
    </source>
</evidence>
<dbReference type="AlphaFoldDB" id="A0A0C9V2J9"/>
<gene>
    <name evidence="2" type="ORF">M422DRAFT_261809</name>
</gene>
<evidence type="ECO:0000313" key="2">
    <source>
        <dbReference type="EMBL" id="KIJ35857.1"/>
    </source>
</evidence>
<dbReference type="OrthoDB" id="2749329at2759"/>
<sequence>MQLRTWWINSDYYHTPEDTRVIKKQAFLSTTWSTHVNNQLAQLARELESSEDPTQTPNPHGGDGDPPPHEKYSDYSEPSEQSAPANSDSKELVLSDQIQEMLDTINEHMDEVTAIHNMSRQMAQLLVKTNESNSALETKTRALCTKHALSKAWTELPAKTAILEQLYADQVAANHLNQAATQPGILIWSIETPRTDEIWENPCKSVGYIPFDDIKDNDTDSEATVRNHREESVPFQQLDDRNMLDMSNNESDNALIQMVKYMLDQNINTMMEKYPLAKARVKVAPPDKYSGEQSFKALKTFIKGLLQWLDMHSMLGPDAYRYQVLFLGTRLEGKALKWFDKTLNPGSTKVLPWT</sequence>
<feature type="compositionally biased region" description="Basic and acidic residues" evidence="1">
    <location>
        <begin position="62"/>
        <end position="74"/>
    </location>
</feature>
<dbReference type="Proteomes" id="UP000054279">
    <property type="component" value="Unassembled WGS sequence"/>
</dbReference>
<accession>A0A0C9V2J9</accession>
<keyword evidence="3" id="KW-1185">Reference proteome</keyword>